<evidence type="ECO:0000313" key="3">
    <source>
        <dbReference type="EnsemblMetazoa" id="CapteP67041"/>
    </source>
</evidence>
<evidence type="ECO:0000259" key="1">
    <source>
        <dbReference type="PROSITE" id="PS50878"/>
    </source>
</evidence>
<feature type="domain" description="Reverse transcriptase" evidence="1">
    <location>
        <begin position="1"/>
        <end position="61"/>
    </location>
</feature>
<name>R7VFV2_CAPTE</name>
<keyword evidence="4" id="KW-1185">Reference proteome</keyword>
<reference evidence="4" key="1">
    <citation type="submission" date="2012-12" db="EMBL/GenBank/DDBJ databases">
        <authorList>
            <person name="Hellsten U."/>
            <person name="Grimwood J."/>
            <person name="Chapman J.A."/>
            <person name="Shapiro H."/>
            <person name="Aerts A."/>
            <person name="Otillar R.P."/>
            <person name="Terry A.Y."/>
            <person name="Boore J.L."/>
            <person name="Simakov O."/>
            <person name="Marletaz F."/>
            <person name="Cho S.-J."/>
            <person name="Edsinger-Gonzales E."/>
            <person name="Havlak P."/>
            <person name="Kuo D.-H."/>
            <person name="Larsson T."/>
            <person name="Lv J."/>
            <person name="Arendt D."/>
            <person name="Savage R."/>
            <person name="Osoegawa K."/>
            <person name="de Jong P."/>
            <person name="Lindberg D.R."/>
            <person name="Seaver E.C."/>
            <person name="Weisblat D.A."/>
            <person name="Putnam N.H."/>
            <person name="Grigoriev I.V."/>
            <person name="Rokhsar D.S."/>
        </authorList>
    </citation>
    <scope>NUCLEOTIDE SEQUENCE</scope>
    <source>
        <strain evidence="4">I ESC-2004</strain>
    </source>
</reference>
<sequence length="61" mass="6945">KAFDTIDVSILLSKLQKYGIRGNCHQWFHSYLSPWSATICRPRKHKAIPSNKHLPQGSILG</sequence>
<dbReference type="HOGENOM" id="CLU_2929327_0_0_1"/>
<evidence type="ECO:0000313" key="4">
    <source>
        <dbReference type="Proteomes" id="UP000014760"/>
    </source>
</evidence>
<dbReference type="InterPro" id="IPR000477">
    <property type="entry name" value="RT_dom"/>
</dbReference>
<organism evidence="2">
    <name type="scientific">Capitella teleta</name>
    <name type="common">Polychaete worm</name>
    <dbReference type="NCBI Taxonomy" id="283909"/>
    <lineage>
        <taxon>Eukaryota</taxon>
        <taxon>Metazoa</taxon>
        <taxon>Spiralia</taxon>
        <taxon>Lophotrochozoa</taxon>
        <taxon>Annelida</taxon>
        <taxon>Polychaeta</taxon>
        <taxon>Sedentaria</taxon>
        <taxon>Scolecida</taxon>
        <taxon>Capitellidae</taxon>
        <taxon>Capitella</taxon>
    </lineage>
</organism>
<gene>
    <name evidence="2" type="ORF">CAPTEDRAFT_67041</name>
</gene>
<dbReference type="OMA" id="WSRMSES"/>
<dbReference type="AlphaFoldDB" id="R7VFV2"/>
<reference evidence="3" key="3">
    <citation type="submission" date="2015-06" db="UniProtKB">
        <authorList>
            <consortium name="EnsemblMetazoa"/>
        </authorList>
    </citation>
    <scope>IDENTIFICATION</scope>
</reference>
<dbReference type="PROSITE" id="PS50878">
    <property type="entry name" value="RT_POL"/>
    <property type="match status" value="1"/>
</dbReference>
<dbReference type="EMBL" id="AMQN01000549">
    <property type="status" value="NOT_ANNOTATED_CDS"/>
    <property type="molecule type" value="Genomic_DNA"/>
</dbReference>
<proteinExistence type="predicted"/>
<dbReference type="OrthoDB" id="445826at2759"/>
<protein>
    <recommendedName>
        <fullName evidence="1">Reverse transcriptase domain-containing protein</fullName>
    </recommendedName>
</protein>
<dbReference type="EMBL" id="KB292506">
    <property type="protein sequence ID" value="ELU17452.1"/>
    <property type="molecule type" value="Genomic_DNA"/>
</dbReference>
<evidence type="ECO:0000313" key="2">
    <source>
        <dbReference type="EMBL" id="ELU17452.1"/>
    </source>
</evidence>
<feature type="non-terminal residue" evidence="2">
    <location>
        <position position="1"/>
    </location>
</feature>
<reference evidence="2 4" key="2">
    <citation type="journal article" date="2013" name="Nature">
        <title>Insights into bilaterian evolution from three spiralian genomes.</title>
        <authorList>
            <person name="Simakov O."/>
            <person name="Marletaz F."/>
            <person name="Cho S.J."/>
            <person name="Edsinger-Gonzales E."/>
            <person name="Havlak P."/>
            <person name="Hellsten U."/>
            <person name="Kuo D.H."/>
            <person name="Larsson T."/>
            <person name="Lv J."/>
            <person name="Arendt D."/>
            <person name="Savage R."/>
            <person name="Osoegawa K."/>
            <person name="de Jong P."/>
            <person name="Grimwood J."/>
            <person name="Chapman J.A."/>
            <person name="Shapiro H."/>
            <person name="Aerts A."/>
            <person name="Otillar R.P."/>
            <person name="Terry A.Y."/>
            <person name="Boore J.L."/>
            <person name="Grigoriev I.V."/>
            <person name="Lindberg D.R."/>
            <person name="Seaver E.C."/>
            <person name="Weisblat D.A."/>
            <person name="Putnam N.H."/>
            <person name="Rokhsar D.S."/>
        </authorList>
    </citation>
    <scope>NUCLEOTIDE SEQUENCE</scope>
    <source>
        <strain evidence="2 4">I ESC-2004</strain>
    </source>
</reference>
<dbReference type="EnsemblMetazoa" id="CapteT67041">
    <property type="protein sequence ID" value="CapteP67041"/>
    <property type="gene ID" value="CapteG67041"/>
</dbReference>
<feature type="non-terminal residue" evidence="2">
    <location>
        <position position="61"/>
    </location>
</feature>
<accession>R7VFV2</accession>
<dbReference type="Proteomes" id="UP000014760">
    <property type="component" value="Unassembled WGS sequence"/>
</dbReference>